<reference evidence="1 2" key="1">
    <citation type="submission" date="2017-09" db="EMBL/GenBank/DDBJ databases">
        <authorList>
            <consortium name="International Durum Wheat Genome Sequencing Consortium (IDWGSC)"/>
            <person name="Milanesi L."/>
        </authorList>
    </citation>
    <scope>NUCLEOTIDE SEQUENCE [LARGE SCALE GENOMIC DNA]</scope>
    <source>
        <strain evidence="2">cv. Svevo</strain>
    </source>
</reference>
<dbReference type="OMA" id="FMAFGAN"/>
<dbReference type="PANTHER" id="PTHR33085:SF135">
    <property type="entry name" value="OS02G0146900 PROTEIN"/>
    <property type="match status" value="1"/>
</dbReference>
<dbReference type="AlphaFoldDB" id="A0A9R1S049"/>
<organism evidence="1 2">
    <name type="scientific">Triticum turgidum subsp. durum</name>
    <name type="common">Durum wheat</name>
    <name type="synonym">Triticum durum</name>
    <dbReference type="NCBI Taxonomy" id="4567"/>
    <lineage>
        <taxon>Eukaryota</taxon>
        <taxon>Viridiplantae</taxon>
        <taxon>Streptophyta</taxon>
        <taxon>Embryophyta</taxon>
        <taxon>Tracheophyta</taxon>
        <taxon>Spermatophyta</taxon>
        <taxon>Magnoliopsida</taxon>
        <taxon>Liliopsida</taxon>
        <taxon>Poales</taxon>
        <taxon>Poaceae</taxon>
        <taxon>BOP clade</taxon>
        <taxon>Pooideae</taxon>
        <taxon>Triticodae</taxon>
        <taxon>Triticeae</taxon>
        <taxon>Triticinae</taxon>
        <taxon>Triticum</taxon>
    </lineage>
</organism>
<protein>
    <submittedName>
        <fullName evidence="1">Uncharacterized protein</fullName>
    </submittedName>
</protein>
<name>A0A9R1S049_TRITD</name>
<dbReference type="Gramene" id="TRITD3Bv1G071340.1">
    <property type="protein sequence ID" value="TRITD3Bv1G071340.1"/>
    <property type="gene ID" value="TRITD3Bv1G071340"/>
</dbReference>
<dbReference type="Pfam" id="PF07893">
    <property type="entry name" value="DUF1668"/>
    <property type="match status" value="1"/>
</dbReference>
<dbReference type="InterPro" id="IPR012871">
    <property type="entry name" value="DUF1668_ORYSA"/>
</dbReference>
<sequence>MASRFVNLAVKHMNGRHIPFSIHRINPADFFYPTGSPVPKQGSAFVPPDEIQLPPATIAFDWPSRQGQPCSMDFMAFGANRDKIVAVDSIGCSYLYDAPVRSISTNMPMMPTCMLQPMSIAVGDNGLLVMSKADHQFVALNDGCDPNSRYLLPMSGWYWQSLKPPPFPSRSYHQNEKGSHHPFEVSSYTVVGNSQFWVSTVGAGTFSFDMNSGAWMKAGNWELPFRGRAEYVPEHNLWFGMFGKDDQLCASDLIAVSAVSSPVPHILWKELVWPKDWKLRSTHLLPLGSSRLCIARFFLTSDDDKEENMSDYKRSTTNNFGVLTGVEVVSDEGGLRIIHHKSIRFDFGLSIASVL</sequence>
<dbReference type="EMBL" id="LT934116">
    <property type="protein sequence ID" value="VAH74947.1"/>
    <property type="molecule type" value="Genomic_DNA"/>
</dbReference>
<keyword evidence="2" id="KW-1185">Reference proteome</keyword>
<dbReference type="Proteomes" id="UP000324705">
    <property type="component" value="Chromosome 3B"/>
</dbReference>
<accession>A0A9R1S049</accession>
<evidence type="ECO:0000313" key="2">
    <source>
        <dbReference type="Proteomes" id="UP000324705"/>
    </source>
</evidence>
<proteinExistence type="predicted"/>
<dbReference type="PANTHER" id="PTHR33085">
    <property type="entry name" value="OS12G0113100 PROTEIN-RELATED"/>
    <property type="match status" value="1"/>
</dbReference>
<gene>
    <name evidence="1" type="ORF">TRITD_3Bv1G071340</name>
</gene>
<evidence type="ECO:0000313" key="1">
    <source>
        <dbReference type="EMBL" id="VAH74947.1"/>
    </source>
</evidence>